<reference evidence="5" key="2">
    <citation type="submission" date="2024-04" db="EMBL/GenBank/DDBJ databases">
        <authorList>
            <person name="Chen Y."/>
            <person name="Shah S."/>
            <person name="Dougan E. K."/>
            <person name="Thang M."/>
            <person name="Chan C."/>
        </authorList>
    </citation>
    <scope>NUCLEOTIDE SEQUENCE [LARGE SCALE GENOMIC DNA]</scope>
</reference>
<evidence type="ECO:0000256" key="1">
    <source>
        <dbReference type="SAM" id="Coils"/>
    </source>
</evidence>
<feature type="signal peptide" evidence="3">
    <location>
        <begin position="1"/>
        <end position="17"/>
    </location>
</feature>
<dbReference type="EMBL" id="CAMXCT010003480">
    <property type="protein sequence ID" value="CAI4004715.1"/>
    <property type="molecule type" value="Genomic_DNA"/>
</dbReference>
<gene>
    <name evidence="4" type="ORF">C1SCF055_LOCUS30488</name>
</gene>
<evidence type="ECO:0000313" key="6">
    <source>
        <dbReference type="Proteomes" id="UP001152797"/>
    </source>
</evidence>
<evidence type="ECO:0000256" key="2">
    <source>
        <dbReference type="SAM" id="MobiDB-lite"/>
    </source>
</evidence>
<dbReference type="OrthoDB" id="443849at2759"/>
<comment type="caution">
    <text evidence="4">The sequence shown here is derived from an EMBL/GenBank/DDBJ whole genome shotgun (WGS) entry which is preliminary data.</text>
</comment>
<evidence type="ECO:0000313" key="5">
    <source>
        <dbReference type="EMBL" id="CAL1158090.1"/>
    </source>
</evidence>
<organism evidence="4">
    <name type="scientific">Cladocopium goreaui</name>
    <dbReference type="NCBI Taxonomy" id="2562237"/>
    <lineage>
        <taxon>Eukaryota</taxon>
        <taxon>Sar</taxon>
        <taxon>Alveolata</taxon>
        <taxon>Dinophyceae</taxon>
        <taxon>Suessiales</taxon>
        <taxon>Symbiodiniaceae</taxon>
        <taxon>Cladocopium</taxon>
    </lineage>
</organism>
<keyword evidence="6" id="KW-1185">Reference proteome</keyword>
<feature type="coiled-coil region" evidence="1">
    <location>
        <begin position="558"/>
        <end position="659"/>
    </location>
</feature>
<evidence type="ECO:0000313" key="4">
    <source>
        <dbReference type="EMBL" id="CAI4004715.1"/>
    </source>
</evidence>
<keyword evidence="1" id="KW-0175">Coiled coil</keyword>
<reference evidence="4" key="1">
    <citation type="submission" date="2022-10" db="EMBL/GenBank/DDBJ databases">
        <authorList>
            <person name="Chen Y."/>
            <person name="Dougan E. K."/>
            <person name="Chan C."/>
            <person name="Rhodes N."/>
            <person name="Thang M."/>
        </authorList>
    </citation>
    <scope>NUCLEOTIDE SEQUENCE</scope>
</reference>
<proteinExistence type="predicted"/>
<dbReference type="AlphaFoldDB" id="A0A9P1D7M6"/>
<feature type="compositionally biased region" description="Basic and acidic residues" evidence="2">
    <location>
        <begin position="530"/>
        <end position="539"/>
    </location>
</feature>
<feature type="chain" id="PRO_5043271088" evidence="3">
    <location>
        <begin position="18"/>
        <end position="674"/>
    </location>
</feature>
<keyword evidence="3" id="KW-0732">Signal</keyword>
<dbReference type="EMBL" id="CAMXCT020003480">
    <property type="protein sequence ID" value="CAL1158090.1"/>
    <property type="molecule type" value="Genomic_DNA"/>
</dbReference>
<feature type="region of interest" description="Disordered" evidence="2">
    <location>
        <begin position="461"/>
        <end position="483"/>
    </location>
</feature>
<protein>
    <submittedName>
        <fullName evidence="4">Uncharacterized protein</fullName>
    </submittedName>
</protein>
<evidence type="ECO:0000256" key="3">
    <source>
        <dbReference type="SAM" id="SignalP"/>
    </source>
</evidence>
<dbReference type="Gene3D" id="1.10.287.1490">
    <property type="match status" value="1"/>
</dbReference>
<dbReference type="Proteomes" id="UP001152797">
    <property type="component" value="Unassembled WGS sequence"/>
</dbReference>
<name>A0A9P1D7M6_9DINO</name>
<accession>A0A9P1D7M6</accession>
<sequence>MALDLGLWMSIWHIAVAGVGRTAPKVISCYKCLAGLARNPTRAPMAVAMVSARHCGKDPGARPMDFANGPMSLVALPHQEKFVTLFAELRRVGVMPYEAWQTWERIGAEPTHVSEDYLKMNQAMMARRDSLGSPLHITVSIKPGWLRSTIGNSVAAEKVLDSVDAGMMMAYSSQVATSLQWGEQALALGEVAKADVSVAIESSFRAPRTDSFWDLAQEPMKFFQLVVDMDDHYRQFASVFQGMVVHDYEGFFKAMYGVAATAYMPSRGPSWEWYCSYFWVPGCPIGPVHGQRRLRGKKRVVLCSPAFQLIRTAKQSPPAAKAHPAPAGAFELWELLKLLEQRSSLKISDAPPCSRCFWCLVAAFMAQGIITVARFRWPQLTDIGKCNSFSTSARIPAAGTQRVGELWQVQQYQLGVGALNPVPFGLDLFKCYSCGVSVVISRESSSSCAAASPTALYLDSMQGQEGGSSSSKGKKSEAEKASGSSFRGFFDRLQRQVDKTLQKVEQSLFDASAPAPPVGSADKLPVGERPNSEVLKRTEAGGYPKSTDASVGDPQGQLKAAEDKALRLEQLLEAATAREAVSSSERRVLRKQLDETEQLVSGLSQQLDSVQSEAAEQRRQCEALEKALEEATQPQDRGTEELQKRIAELEAELQSLRHLGVKAAPAPLEALSGA</sequence>
<dbReference type="EMBL" id="CAMXCT030003480">
    <property type="protein sequence ID" value="CAL4792027.1"/>
    <property type="molecule type" value="Genomic_DNA"/>
</dbReference>
<feature type="region of interest" description="Disordered" evidence="2">
    <location>
        <begin position="508"/>
        <end position="555"/>
    </location>
</feature>